<keyword evidence="7 11" id="KW-0418">Kinase</keyword>
<evidence type="ECO:0000256" key="4">
    <source>
        <dbReference type="ARBA" id="ARBA00022605"/>
    </source>
</evidence>
<comment type="subcellular location">
    <subcellularLocation>
        <location evidence="11">Cytoplasm</location>
    </subcellularLocation>
</comment>
<comment type="catalytic activity">
    <reaction evidence="10 11">
        <text>shikimate + ATP = 3-phosphoshikimate + ADP + H(+)</text>
        <dbReference type="Rhea" id="RHEA:13121"/>
        <dbReference type="ChEBI" id="CHEBI:15378"/>
        <dbReference type="ChEBI" id="CHEBI:30616"/>
        <dbReference type="ChEBI" id="CHEBI:36208"/>
        <dbReference type="ChEBI" id="CHEBI:145989"/>
        <dbReference type="ChEBI" id="CHEBI:456216"/>
        <dbReference type="EC" id="2.7.1.71"/>
    </reaction>
</comment>
<evidence type="ECO:0000256" key="5">
    <source>
        <dbReference type="ARBA" id="ARBA00022679"/>
    </source>
</evidence>
<dbReference type="InterPro" id="IPR023000">
    <property type="entry name" value="Shikimate_kinase_CS"/>
</dbReference>
<reference evidence="12" key="1">
    <citation type="submission" date="2023-07" db="EMBL/GenBank/DDBJ databases">
        <title>Sequencing the genomes of 1000 actinobacteria strains.</title>
        <authorList>
            <person name="Klenk H.-P."/>
        </authorList>
    </citation>
    <scope>NUCLEOTIDE SEQUENCE</scope>
    <source>
        <strain evidence="12">DSM 45977</strain>
    </source>
</reference>
<comment type="subunit">
    <text evidence="11">Monomer.</text>
</comment>
<evidence type="ECO:0000256" key="11">
    <source>
        <dbReference type="HAMAP-Rule" id="MF_00109"/>
    </source>
</evidence>
<sequence>MGPCAVLMGPPGAGKTVVGRLLADRLDVSFRDTDADIERIAGKAIPEIFTADGESAFRALEEKAVATALAEHDGVLSLGGGAVLSESTRGRLVDQPVVFLSVGLTEGARRTGLSTARPLLAGVNPRATFKALLQARLPLYREVATCEVATDEIDPSGVVDRVIADLHPARAVRSSDE</sequence>
<comment type="similarity">
    <text evidence="2 11">Belongs to the shikimate kinase family.</text>
</comment>
<keyword evidence="8 11" id="KW-0067">ATP-binding</keyword>
<dbReference type="GO" id="GO:0000287">
    <property type="term" value="F:magnesium ion binding"/>
    <property type="evidence" value="ECO:0007669"/>
    <property type="project" value="UniProtKB-UniRule"/>
</dbReference>
<dbReference type="GO" id="GO:0005524">
    <property type="term" value="F:ATP binding"/>
    <property type="evidence" value="ECO:0007669"/>
    <property type="project" value="UniProtKB-UniRule"/>
</dbReference>
<dbReference type="CDD" id="cd00464">
    <property type="entry name" value="SK"/>
    <property type="match status" value="1"/>
</dbReference>
<evidence type="ECO:0000256" key="3">
    <source>
        <dbReference type="ARBA" id="ARBA00012154"/>
    </source>
</evidence>
<comment type="caution">
    <text evidence="12">The sequence shown here is derived from an EMBL/GenBank/DDBJ whole genome shotgun (WGS) entry which is preliminary data.</text>
</comment>
<evidence type="ECO:0000256" key="8">
    <source>
        <dbReference type="ARBA" id="ARBA00022840"/>
    </source>
</evidence>
<feature type="binding site" evidence="11">
    <location>
        <position position="58"/>
    </location>
    <ligand>
        <name>substrate</name>
    </ligand>
</feature>
<dbReference type="InterPro" id="IPR000623">
    <property type="entry name" value="Shikimate_kinase/TSH1"/>
</dbReference>
<evidence type="ECO:0000256" key="7">
    <source>
        <dbReference type="ARBA" id="ARBA00022777"/>
    </source>
</evidence>
<evidence type="ECO:0000256" key="9">
    <source>
        <dbReference type="ARBA" id="ARBA00023141"/>
    </source>
</evidence>
<dbReference type="GO" id="GO:0004765">
    <property type="term" value="F:shikimate kinase activity"/>
    <property type="evidence" value="ECO:0007669"/>
    <property type="project" value="UniProtKB-UniRule"/>
</dbReference>
<gene>
    <name evidence="11" type="primary">aroK</name>
    <name evidence="12" type="ORF">JOF55_003483</name>
</gene>
<dbReference type="InterPro" id="IPR031322">
    <property type="entry name" value="Shikimate/glucono_kinase"/>
</dbReference>
<dbReference type="GO" id="GO:0008652">
    <property type="term" value="P:amino acid biosynthetic process"/>
    <property type="evidence" value="ECO:0007669"/>
    <property type="project" value="UniProtKB-KW"/>
</dbReference>
<dbReference type="PROSITE" id="PS01128">
    <property type="entry name" value="SHIKIMATE_KINASE"/>
    <property type="match status" value="1"/>
</dbReference>
<keyword evidence="4 11" id="KW-0028">Amino-acid biosynthesis</keyword>
<organism evidence="12 13">
    <name type="scientific">Haloactinomyces albus</name>
    <dbReference type="NCBI Taxonomy" id="1352928"/>
    <lineage>
        <taxon>Bacteria</taxon>
        <taxon>Bacillati</taxon>
        <taxon>Actinomycetota</taxon>
        <taxon>Actinomycetes</taxon>
        <taxon>Actinopolysporales</taxon>
        <taxon>Actinopolysporaceae</taxon>
        <taxon>Haloactinomyces</taxon>
    </lineage>
</organism>
<dbReference type="PANTHER" id="PTHR21087">
    <property type="entry name" value="SHIKIMATE KINASE"/>
    <property type="match status" value="1"/>
</dbReference>
<keyword evidence="6 11" id="KW-0547">Nucleotide-binding</keyword>
<dbReference type="EMBL" id="JAVDXW010000001">
    <property type="protein sequence ID" value="MDR7303302.1"/>
    <property type="molecule type" value="Genomic_DNA"/>
</dbReference>
<feature type="binding site" evidence="11">
    <location>
        <position position="136"/>
    </location>
    <ligand>
        <name>substrate</name>
    </ligand>
</feature>
<dbReference type="RefSeq" id="WP_310275526.1">
    <property type="nucleotide sequence ID" value="NZ_JAVDXW010000001.1"/>
</dbReference>
<dbReference type="GO" id="GO:0005829">
    <property type="term" value="C:cytosol"/>
    <property type="evidence" value="ECO:0007669"/>
    <property type="project" value="TreeGrafter"/>
</dbReference>
<dbReference type="PANTHER" id="PTHR21087:SF16">
    <property type="entry name" value="SHIKIMATE KINASE 1, CHLOROPLASTIC"/>
    <property type="match status" value="1"/>
</dbReference>
<keyword evidence="11" id="KW-0963">Cytoplasm</keyword>
<evidence type="ECO:0000313" key="12">
    <source>
        <dbReference type="EMBL" id="MDR7303302.1"/>
    </source>
</evidence>
<keyword evidence="11" id="KW-0479">Metal-binding</keyword>
<keyword evidence="11" id="KW-0460">Magnesium</keyword>
<comment type="cofactor">
    <cofactor evidence="11">
        <name>Mg(2+)</name>
        <dbReference type="ChEBI" id="CHEBI:18420"/>
    </cofactor>
    <text evidence="11">Binds 1 Mg(2+) ion per subunit.</text>
</comment>
<evidence type="ECO:0000256" key="6">
    <source>
        <dbReference type="ARBA" id="ARBA00022741"/>
    </source>
</evidence>
<accession>A0AAE3ZE86</accession>
<dbReference type="AlphaFoldDB" id="A0AAE3ZE86"/>
<keyword evidence="13" id="KW-1185">Reference proteome</keyword>
<proteinExistence type="inferred from homology"/>
<keyword evidence="5 11" id="KW-0808">Transferase</keyword>
<evidence type="ECO:0000313" key="13">
    <source>
        <dbReference type="Proteomes" id="UP001180845"/>
    </source>
</evidence>
<feature type="binding site" evidence="11">
    <location>
        <position position="34"/>
    </location>
    <ligand>
        <name>substrate</name>
    </ligand>
</feature>
<evidence type="ECO:0000256" key="1">
    <source>
        <dbReference type="ARBA" id="ARBA00004842"/>
    </source>
</evidence>
<dbReference type="Pfam" id="PF01202">
    <property type="entry name" value="SKI"/>
    <property type="match status" value="1"/>
</dbReference>
<dbReference type="InterPro" id="IPR027417">
    <property type="entry name" value="P-loop_NTPase"/>
</dbReference>
<feature type="binding site" evidence="11">
    <location>
        <position position="80"/>
    </location>
    <ligand>
        <name>substrate</name>
    </ligand>
</feature>
<dbReference type="GO" id="GO:0009423">
    <property type="term" value="P:chorismate biosynthetic process"/>
    <property type="evidence" value="ECO:0007669"/>
    <property type="project" value="UniProtKB-UniRule"/>
</dbReference>
<evidence type="ECO:0000256" key="2">
    <source>
        <dbReference type="ARBA" id="ARBA00006997"/>
    </source>
</evidence>
<feature type="binding site" evidence="11">
    <location>
        <position position="117"/>
    </location>
    <ligand>
        <name>ATP</name>
        <dbReference type="ChEBI" id="CHEBI:30616"/>
    </ligand>
</feature>
<dbReference type="HAMAP" id="MF_00109">
    <property type="entry name" value="Shikimate_kinase"/>
    <property type="match status" value="1"/>
</dbReference>
<dbReference type="SUPFAM" id="SSF52540">
    <property type="entry name" value="P-loop containing nucleoside triphosphate hydrolases"/>
    <property type="match status" value="1"/>
</dbReference>
<dbReference type="Gene3D" id="3.40.50.300">
    <property type="entry name" value="P-loop containing nucleotide triphosphate hydrolases"/>
    <property type="match status" value="1"/>
</dbReference>
<feature type="binding site" evidence="11">
    <location>
        <begin position="12"/>
        <end position="17"/>
    </location>
    <ligand>
        <name>ATP</name>
        <dbReference type="ChEBI" id="CHEBI:30616"/>
    </ligand>
</feature>
<dbReference type="PRINTS" id="PR01100">
    <property type="entry name" value="SHIKIMTKNASE"/>
</dbReference>
<comment type="function">
    <text evidence="11">Catalyzes the specific phosphorylation of the 3-hydroxyl group of shikimic acid using ATP as a cosubstrate.</text>
</comment>
<dbReference type="Proteomes" id="UP001180845">
    <property type="component" value="Unassembled WGS sequence"/>
</dbReference>
<name>A0AAE3ZE86_9ACTN</name>
<evidence type="ECO:0000256" key="10">
    <source>
        <dbReference type="ARBA" id="ARBA00048567"/>
    </source>
</evidence>
<dbReference type="EC" id="2.7.1.71" evidence="3 11"/>
<dbReference type="GO" id="GO:0009073">
    <property type="term" value="P:aromatic amino acid family biosynthetic process"/>
    <property type="evidence" value="ECO:0007669"/>
    <property type="project" value="UniProtKB-KW"/>
</dbReference>
<protein>
    <recommendedName>
        <fullName evidence="3 11">Shikimate kinase</fullName>
        <shortName evidence="11">SK</shortName>
        <ecNumber evidence="3 11">2.7.1.71</ecNumber>
    </recommendedName>
</protein>
<keyword evidence="9 11" id="KW-0057">Aromatic amino acid biosynthesis</keyword>
<comment type="caution">
    <text evidence="11">Lacks conserved residue(s) required for the propagation of feature annotation.</text>
</comment>
<comment type="pathway">
    <text evidence="1 11">Metabolic intermediate biosynthesis; chorismate biosynthesis; chorismate from D-erythrose 4-phosphate and phosphoenolpyruvate: step 5/7.</text>
</comment>
<feature type="binding site" evidence="11">
    <location>
        <position position="16"/>
    </location>
    <ligand>
        <name>Mg(2+)</name>
        <dbReference type="ChEBI" id="CHEBI:18420"/>
    </ligand>
</feature>